<proteinExistence type="predicted"/>
<reference evidence="1" key="1">
    <citation type="journal article" date="2022" name="bioRxiv">
        <title>Sequencing and chromosome-scale assembly of the giantPleurodeles waltlgenome.</title>
        <authorList>
            <person name="Brown T."/>
            <person name="Elewa A."/>
            <person name="Iarovenko S."/>
            <person name="Subramanian E."/>
            <person name="Araus A.J."/>
            <person name="Petzold A."/>
            <person name="Susuki M."/>
            <person name="Suzuki K.-i.T."/>
            <person name="Hayashi T."/>
            <person name="Toyoda A."/>
            <person name="Oliveira C."/>
            <person name="Osipova E."/>
            <person name="Leigh N.D."/>
            <person name="Simon A."/>
            <person name="Yun M.H."/>
        </authorList>
    </citation>
    <scope>NUCLEOTIDE SEQUENCE</scope>
    <source>
        <strain evidence="1">20211129_DDA</strain>
        <tissue evidence="1">Liver</tissue>
    </source>
</reference>
<sequence length="151" mass="17008">MLIRCHACTCRVNDVATRSGLTCLQVLKADMEELGDLTKSLFLGCFGRQRACGHEVLSRAWEEGSWDWTHALFECNMCASRKDMRLWLGPAGALDSLRGATWLQITHRDVLLCGFAFQPSRSSVNSTVHCLVHPERSLYLATIYCTVTYFT</sequence>
<evidence type="ECO:0000313" key="1">
    <source>
        <dbReference type="EMBL" id="KAJ1146383.1"/>
    </source>
</evidence>
<dbReference type="AlphaFoldDB" id="A0AAV7R6F9"/>
<accession>A0AAV7R6F9</accession>
<evidence type="ECO:0000313" key="2">
    <source>
        <dbReference type="Proteomes" id="UP001066276"/>
    </source>
</evidence>
<protein>
    <submittedName>
        <fullName evidence="1">Uncharacterized protein</fullName>
    </submittedName>
</protein>
<comment type="caution">
    <text evidence="1">The sequence shown here is derived from an EMBL/GenBank/DDBJ whole genome shotgun (WGS) entry which is preliminary data.</text>
</comment>
<name>A0AAV7R6F9_PLEWA</name>
<keyword evidence="2" id="KW-1185">Reference proteome</keyword>
<organism evidence="1 2">
    <name type="scientific">Pleurodeles waltl</name>
    <name type="common">Iberian ribbed newt</name>
    <dbReference type="NCBI Taxonomy" id="8319"/>
    <lineage>
        <taxon>Eukaryota</taxon>
        <taxon>Metazoa</taxon>
        <taxon>Chordata</taxon>
        <taxon>Craniata</taxon>
        <taxon>Vertebrata</taxon>
        <taxon>Euteleostomi</taxon>
        <taxon>Amphibia</taxon>
        <taxon>Batrachia</taxon>
        <taxon>Caudata</taxon>
        <taxon>Salamandroidea</taxon>
        <taxon>Salamandridae</taxon>
        <taxon>Pleurodelinae</taxon>
        <taxon>Pleurodeles</taxon>
    </lineage>
</organism>
<gene>
    <name evidence="1" type="ORF">NDU88_012660</name>
</gene>
<dbReference type="EMBL" id="JANPWB010000010">
    <property type="protein sequence ID" value="KAJ1146383.1"/>
    <property type="molecule type" value="Genomic_DNA"/>
</dbReference>
<dbReference type="Proteomes" id="UP001066276">
    <property type="component" value="Chromosome 6"/>
</dbReference>